<protein>
    <submittedName>
        <fullName evidence="2">DinB family protein</fullName>
    </submittedName>
</protein>
<dbReference type="InterPro" id="IPR024775">
    <property type="entry name" value="DinB-like"/>
</dbReference>
<dbReference type="OrthoDB" id="9798830at2"/>
<evidence type="ECO:0000313" key="2">
    <source>
        <dbReference type="EMBL" id="TLS50095.1"/>
    </source>
</evidence>
<accession>A0A5R9GFA3</accession>
<dbReference type="RefSeq" id="WP_138196579.1">
    <property type="nucleotide sequence ID" value="NZ_VCIW01000017.1"/>
</dbReference>
<name>A0A5R9GFA3_9BACL</name>
<dbReference type="AlphaFoldDB" id="A0A5R9GFA3"/>
<dbReference type="EMBL" id="VCIW01000017">
    <property type="protein sequence ID" value="TLS50095.1"/>
    <property type="molecule type" value="Genomic_DNA"/>
</dbReference>
<sequence length="161" mass="18516">MAHAKEVLSDQLLANADDPSWYTPFKQATEGLSEADAFRKPDANVNSISEIAQHLLYWNETWQERCRASRLDAVPRISSNDASFVVPEGQDFKTLREALLKVLLRWQEELVPEKLERRADGFEEPAKWWQVIANVTTHNAYHIGQIVYIRKLHGDWAESAL</sequence>
<reference evidence="2 3" key="1">
    <citation type="submission" date="2019-05" db="EMBL/GenBank/DDBJ databases">
        <authorList>
            <person name="Narsing Rao M.P."/>
            <person name="Li W.J."/>
        </authorList>
    </citation>
    <scope>NUCLEOTIDE SEQUENCE [LARGE SCALE GENOMIC DNA]</scope>
    <source>
        <strain evidence="2 3">SYSU_K30003</strain>
    </source>
</reference>
<dbReference type="Pfam" id="PF12867">
    <property type="entry name" value="DinB_2"/>
    <property type="match status" value="1"/>
</dbReference>
<organism evidence="2 3">
    <name type="scientific">Paenibacillus antri</name>
    <dbReference type="NCBI Taxonomy" id="2582848"/>
    <lineage>
        <taxon>Bacteria</taxon>
        <taxon>Bacillati</taxon>
        <taxon>Bacillota</taxon>
        <taxon>Bacilli</taxon>
        <taxon>Bacillales</taxon>
        <taxon>Paenibacillaceae</taxon>
        <taxon>Paenibacillus</taxon>
    </lineage>
</organism>
<gene>
    <name evidence="2" type="ORF">FE782_22450</name>
</gene>
<dbReference type="SUPFAM" id="SSF109854">
    <property type="entry name" value="DinB/YfiT-like putative metalloenzymes"/>
    <property type="match status" value="1"/>
</dbReference>
<keyword evidence="3" id="KW-1185">Reference proteome</keyword>
<feature type="domain" description="DinB-like" evidence="1">
    <location>
        <begin position="26"/>
        <end position="146"/>
    </location>
</feature>
<dbReference type="Gene3D" id="1.20.120.450">
    <property type="entry name" value="dinb family like domain"/>
    <property type="match status" value="1"/>
</dbReference>
<comment type="caution">
    <text evidence="2">The sequence shown here is derived from an EMBL/GenBank/DDBJ whole genome shotgun (WGS) entry which is preliminary data.</text>
</comment>
<proteinExistence type="predicted"/>
<dbReference type="InterPro" id="IPR034660">
    <property type="entry name" value="DinB/YfiT-like"/>
</dbReference>
<evidence type="ECO:0000259" key="1">
    <source>
        <dbReference type="Pfam" id="PF12867"/>
    </source>
</evidence>
<dbReference type="Proteomes" id="UP000309676">
    <property type="component" value="Unassembled WGS sequence"/>
</dbReference>
<evidence type="ECO:0000313" key="3">
    <source>
        <dbReference type="Proteomes" id="UP000309676"/>
    </source>
</evidence>